<proteinExistence type="predicted"/>
<dbReference type="InterPro" id="IPR001296">
    <property type="entry name" value="Glyco_trans_1"/>
</dbReference>
<keyword evidence="2" id="KW-0808">Transferase</keyword>
<protein>
    <submittedName>
        <fullName evidence="2">Glycosyltransferase</fullName>
    </submittedName>
</protein>
<dbReference type="EMBL" id="SIXF01000005">
    <property type="protein sequence ID" value="TBO43327.1"/>
    <property type="molecule type" value="Genomic_DNA"/>
</dbReference>
<reference evidence="2 3" key="1">
    <citation type="submission" date="2019-02" db="EMBL/GenBank/DDBJ databases">
        <title>Pedobacter kyonggii whole genome sequence analysis.</title>
        <authorList>
            <person name="Dahal R.H."/>
        </authorList>
    </citation>
    <scope>NUCLEOTIDE SEQUENCE [LARGE SCALE GENOMIC DNA]</scope>
    <source>
        <strain evidence="2 3">K-4-11-1</strain>
    </source>
</reference>
<feature type="domain" description="Glycosyl transferase family 1" evidence="1">
    <location>
        <begin position="152"/>
        <end position="238"/>
    </location>
</feature>
<evidence type="ECO:0000313" key="2">
    <source>
        <dbReference type="EMBL" id="TBO43327.1"/>
    </source>
</evidence>
<dbReference type="AlphaFoldDB" id="A0A4Q9HF18"/>
<dbReference type="Proteomes" id="UP000291819">
    <property type="component" value="Unassembled WGS sequence"/>
</dbReference>
<keyword evidence="3" id="KW-1185">Reference proteome</keyword>
<dbReference type="RefSeq" id="WP_131029571.1">
    <property type="nucleotide sequence ID" value="NZ_SIXF01000005.1"/>
</dbReference>
<dbReference type="OrthoDB" id="9790710at2"/>
<dbReference type="Pfam" id="PF00534">
    <property type="entry name" value="Glycos_transf_1"/>
    <property type="match status" value="1"/>
</dbReference>
<evidence type="ECO:0000313" key="3">
    <source>
        <dbReference type="Proteomes" id="UP000291819"/>
    </source>
</evidence>
<name>A0A4Q9HF18_9SPHI</name>
<dbReference type="GO" id="GO:0016757">
    <property type="term" value="F:glycosyltransferase activity"/>
    <property type="evidence" value="ECO:0007669"/>
    <property type="project" value="InterPro"/>
</dbReference>
<comment type="caution">
    <text evidence="2">The sequence shown here is derived from an EMBL/GenBank/DDBJ whole genome shotgun (WGS) entry which is preliminary data.</text>
</comment>
<dbReference type="SUPFAM" id="SSF53756">
    <property type="entry name" value="UDP-Glycosyltransferase/glycogen phosphorylase"/>
    <property type="match status" value="1"/>
</dbReference>
<organism evidence="2 3">
    <name type="scientific">Pedobacter kyonggii</name>
    <dbReference type="NCBI Taxonomy" id="1926871"/>
    <lineage>
        <taxon>Bacteria</taxon>
        <taxon>Pseudomonadati</taxon>
        <taxon>Bacteroidota</taxon>
        <taxon>Sphingobacteriia</taxon>
        <taxon>Sphingobacteriales</taxon>
        <taxon>Sphingobacteriaceae</taxon>
        <taxon>Pedobacter</taxon>
    </lineage>
</organism>
<sequence>MKIAFFPYESTENKYVNIIIEILKSINGIKVYPFVPLDYLRFSRKMWGANVVWLNWFELDHGRVKNMLKIFVLILLKVTGKKIIYTLHNRKLHNKDTSTLSRLLQNSIYYFCDIIIIHSKISIHDLPKKYIVKTQYIPHPNYIGEYGDSKGKEASTKLRLLFLGQVKPYKNIELLIKTASEWNPNEVELTIAGKPISEEYKSELLNLAAGKNIKFVFEFVKDDEMSEYLGNCDLLVLPYDISSSLNSGTVILAFSYAKTVICPLIGTVGDLTNKEFLTYTYNDSTEHLAALKQQIQKATTLKSNDNQIFDNWGQIMYNEVYQSNSKDKIKQIIEQRILK</sequence>
<evidence type="ECO:0000259" key="1">
    <source>
        <dbReference type="Pfam" id="PF00534"/>
    </source>
</evidence>
<gene>
    <name evidence="2" type="ORF">EYS08_08270</name>
</gene>
<accession>A0A4Q9HF18</accession>
<dbReference type="Gene3D" id="3.40.50.2000">
    <property type="entry name" value="Glycogen Phosphorylase B"/>
    <property type="match status" value="1"/>
</dbReference>